<accession>A0A7J8P3F5</accession>
<comment type="caution">
    <text evidence="1">The sequence shown here is derived from an EMBL/GenBank/DDBJ whole genome shotgun (WGS) entry which is preliminary data.</text>
</comment>
<gene>
    <name evidence="1" type="ORF">Gorai_014588</name>
</gene>
<dbReference type="Proteomes" id="UP000593578">
    <property type="component" value="Unassembled WGS sequence"/>
</dbReference>
<protein>
    <submittedName>
        <fullName evidence="1">Uncharacterized protein</fullName>
    </submittedName>
</protein>
<organism evidence="1 2">
    <name type="scientific">Gossypium raimondii</name>
    <name type="common">Peruvian cotton</name>
    <name type="synonym">Gossypium klotzschianum subsp. raimondii</name>
    <dbReference type="NCBI Taxonomy" id="29730"/>
    <lineage>
        <taxon>Eukaryota</taxon>
        <taxon>Viridiplantae</taxon>
        <taxon>Streptophyta</taxon>
        <taxon>Embryophyta</taxon>
        <taxon>Tracheophyta</taxon>
        <taxon>Spermatophyta</taxon>
        <taxon>Magnoliopsida</taxon>
        <taxon>eudicotyledons</taxon>
        <taxon>Gunneridae</taxon>
        <taxon>Pentapetalae</taxon>
        <taxon>rosids</taxon>
        <taxon>malvids</taxon>
        <taxon>Malvales</taxon>
        <taxon>Malvaceae</taxon>
        <taxon>Malvoideae</taxon>
        <taxon>Gossypium</taxon>
    </lineage>
</organism>
<evidence type="ECO:0000313" key="2">
    <source>
        <dbReference type="Proteomes" id="UP000593578"/>
    </source>
</evidence>
<sequence length="82" mass="9505">MERVLEFFLVGTYLTDSVVHFSSLRNIMADLWHPIRVAKTKEALAFGQANLIRMGSKALRKGKCDVQASRYRNEKMEEWADE</sequence>
<dbReference type="EMBL" id="JABEZZ010000004">
    <property type="protein sequence ID" value="MBA0583743.1"/>
    <property type="molecule type" value="Genomic_DNA"/>
</dbReference>
<name>A0A7J8P3F5_GOSRA</name>
<evidence type="ECO:0000313" key="1">
    <source>
        <dbReference type="EMBL" id="MBA0583743.1"/>
    </source>
</evidence>
<dbReference type="AlphaFoldDB" id="A0A7J8P3F5"/>
<reference evidence="1 2" key="1">
    <citation type="journal article" date="2019" name="Genome Biol. Evol.">
        <title>Insights into the evolution of the New World diploid cottons (Gossypium, subgenus Houzingenia) based on genome sequencing.</title>
        <authorList>
            <person name="Grover C.E."/>
            <person name="Arick M.A. 2nd"/>
            <person name="Thrash A."/>
            <person name="Conover J.L."/>
            <person name="Sanders W.S."/>
            <person name="Peterson D.G."/>
            <person name="Frelichowski J.E."/>
            <person name="Scheffler J.A."/>
            <person name="Scheffler B.E."/>
            <person name="Wendel J.F."/>
        </authorList>
    </citation>
    <scope>NUCLEOTIDE SEQUENCE [LARGE SCALE GENOMIC DNA]</scope>
    <source>
        <strain evidence="1">8</strain>
        <tissue evidence="1">Leaf</tissue>
    </source>
</reference>
<proteinExistence type="predicted"/>